<keyword evidence="1" id="KW-1133">Transmembrane helix</keyword>
<dbReference type="Gene3D" id="2.30.42.10">
    <property type="match status" value="1"/>
</dbReference>
<comment type="caution">
    <text evidence="2">The sequence shown here is derived from an EMBL/GenBank/DDBJ whole genome shotgun (WGS) entry which is preliminary data.</text>
</comment>
<keyword evidence="1" id="KW-0812">Transmembrane</keyword>
<dbReference type="EMBL" id="CAKLBY020000227">
    <property type="protein sequence ID" value="CAK7937708.1"/>
    <property type="molecule type" value="Genomic_DNA"/>
</dbReference>
<dbReference type="SUPFAM" id="SSF50156">
    <property type="entry name" value="PDZ domain-like"/>
    <property type="match status" value="1"/>
</dbReference>
<dbReference type="Proteomes" id="UP001162060">
    <property type="component" value="Unassembled WGS sequence"/>
</dbReference>
<gene>
    <name evidence="2" type="ORF">PM001_LOCUS22858</name>
</gene>
<keyword evidence="1" id="KW-0472">Membrane</keyword>
<proteinExistence type="predicted"/>
<sequence>METGGYVMLLALDLLILHGAIVKRLPSLRNKRKTAGPINVEAASTGGDITAGDYVVTVNGMSVANTAQFKSLVSKTPRPIVLRFRRKCNAAYDLFGERAREDGGNDLFG</sequence>
<reference evidence="2" key="1">
    <citation type="submission" date="2024-01" db="EMBL/GenBank/DDBJ databases">
        <authorList>
            <person name="Webb A."/>
        </authorList>
    </citation>
    <scope>NUCLEOTIDE SEQUENCE</scope>
    <source>
        <strain evidence="2">Pm1</strain>
    </source>
</reference>
<name>A0AAV1UWV7_9STRA</name>
<dbReference type="AlphaFoldDB" id="A0AAV1UWV7"/>
<organism evidence="2 3">
    <name type="scientific">Peronospora matthiolae</name>
    <dbReference type="NCBI Taxonomy" id="2874970"/>
    <lineage>
        <taxon>Eukaryota</taxon>
        <taxon>Sar</taxon>
        <taxon>Stramenopiles</taxon>
        <taxon>Oomycota</taxon>
        <taxon>Peronosporomycetes</taxon>
        <taxon>Peronosporales</taxon>
        <taxon>Peronosporaceae</taxon>
        <taxon>Peronospora</taxon>
    </lineage>
</organism>
<accession>A0AAV1UWV7</accession>
<evidence type="ECO:0008006" key="4">
    <source>
        <dbReference type="Google" id="ProtNLM"/>
    </source>
</evidence>
<feature type="transmembrane region" description="Helical" evidence="1">
    <location>
        <begin position="6"/>
        <end position="22"/>
    </location>
</feature>
<protein>
    <recommendedName>
        <fullName evidence="4">PDZ domain-containing protein</fullName>
    </recommendedName>
</protein>
<evidence type="ECO:0000313" key="3">
    <source>
        <dbReference type="Proteomes" id="UP001162060"/>
    </source>
</evidence>
<evidence type="ECO:0000313" key="2">
    <source>
        <dbReference type="EMBL" id="CAK7937708.1"/>
    </source>
</evidence>
<evidence type="ECO:0000256" key="1">
    <source>
        <dbReference type="SAM" id="Phobius"/>
    </source>
</evidence>
<dbReference type="InterPro" id="IPR036034">
    <property type="entry name" value="PDZ_sf"/>
</dbReference>